<evidence type="ECO:0000313" key="2">
    <source>
        <dbReference type="EMBL" id="MBE6510943.1"/>
    </source>
</evidence>
<evidence type="ECO:0000259" key="1">
    <source>
        <dbReference type="Pfam" id="PF13240"/>
    </source>
</evidence>
<organism evidence="2 3">
    <name type="scientific">Methanobrevibacter millerae</name>
    <dbReference type="NCBI Taxonomy" id="230361"/>
    <lineage>
        <taxon>Archaea</taxon>
        <taxon>Methanobacteriati</taxon>
        <taxon>Methanobacteriota</taxon>
        <taxon>Methanomada group</taxon>
        <taxon>Methanobacteria</taxon>
        <taxon>Methanobacteriales</taxon>
        <taxon>Methanobacteriaceae</taxon>
        <taxon>Methanobrevibacter</taxon>
    </lineage>
</organism>
<accession>A0A8T3VIF2</accession>
<dbReference type="InterPro" id="IPR026870">
    <property type="entry name" value="Zinc_ribbon_dom"/>
</dbReference>
<dbReference type="Proteomes" id="UP000713479">
    <property type="component" value="Unassembled WGS sequence"/>
</dbReference>
<protein>
    <submittedName>
        <fullName evidence="2">Zinc-ribbon domain-containing protein</fullName>
    </submittedName>
</protein>
<dbReference type="Pfam" id="PF13240">
    <property type="entry name" value="Zn_Ribbon_1"/>
    <property type="match status" value="1"/>
</dbReference>
<feature type="domain" description="Zinc-ribbon" evidence="1">
    <location>
        <begin position="4"/>
        <end position="26"/>
    </location>
</feature>
<comment type="caution">
    <text evidence="2">The sequence shown here is derived from an EMBL/GenBank/DDBJ whole genome shotgun (WGS) entry which is preliminary data.</text>
</comment>
<reference evidence="2" key="1">
    <citation type="submission" date="2019-04" db="EMBL/GenBank/DDBJ databases">
        <title>Evolution of Biomass-Degrading Anaerobic Consortia Revealed by Metagenomics.</title>
        <authorList>
            <person name="Peng X."/>
        </authorList>
    </citation>
    <scope>NUCLEOTIDE SEQUENCE</scope>
    <source>
        <strain evidence="2">SIG13</strain>
    </source>
</reference>
<gene>
    <name evidence="2" type="ORF">E7Z74_06720</name>
</gene>
<dbReference type="EMBL" id="SUTF01000007">
    <property type="protein sequence ID" value="MBE6510943.1"/>
    <property type="molecule type" value="Genomic_DNA"/>
</dbReference>
<evidence type="ECO:0000313" key="3">
    <source>
        <dbReference type="Proteomes" id="UP000713479"/>
    </source>
</evidence>
<sequence>MVKYCTECGTQLDDSARFCTNCGTKIDFQPDNPINEYQKNLEKTGRKRAKIPHLGGINEFRQDSIVIKKTEEVIPIKDIENFSLHQSTRNLWSDVKVDFDYNGLHYRTQQAGSDKGKLQTLENKIKARDMQKFANVGNNAAESKIDKLKELKQLLDDGIVDENEFNKLKDEIING</sequence>
<dbReference type="AlphaFoldDB" id="A0A8T3VIF2"/>
<proteinExistence type="predicted"/>
<name>A0A8T3VIF2_9EURY</name>